<dbReference type="RefSeq" id="WP_079665464.1">
    <property type="nucleotide sequence ID" value="NZ_FUYZ01000001.1"/>
</dbReference>
<dbReference type="STRING" id="619805.SAMN05660477_00137"/>
<proteinExistence type="predicted"/>
<organism evidence="1 2">
    <name type="scientific">Soonwooa buanensis</name>
    <dbReference type="NCBI Taxonomy" id="619805"/>
    <lineage>
        <taxon>Bacteria</taxon>
        <taxon>Pseudomonadati</taxon>
        <taxon>Bacteroidota</taxon>
        <taxon>Flavobacteriia</taxon>
        <taxon>Flavobacteriales</taxon>
        <taxon>Weeksellaceae</taxon>
        <taxon>Chryseobacterium group</taxon>
        <taxon>Soonwooa</taxon>
    </lineage>
</organism>
<evidence type="ECO:0000313" key="1">
    <source>
        <dbReference type="EMBL" id="SKB60017.1"/>
    </source>
</evidence>
<dbReference type="Proteomes" id="UP000191112">
    <property type="component" value="Unassembled WGS sequence"/>
</dbReference>
<reference evidence="1 2" key="1">
    <citation type="submission" date="2017-02" db="EMBL/GenBank/DDBJ databases">
        <authorList>
            <person name="Peterson S.W."/>
        </authorList>
    </citation>
    <scope>NUCLEOTIDE SEQUENCE [LARGE SCALE GENOMIC DNA]</scope>
    <source>
        <strain evidence="1 2">DSM 22323</strain>
    </source>
</reference>
<sequence>MKTILTFIFIGIGVTIAAQETPKKDSVKILEAKPFTKSPKLSNSNPFYKNIDSAKASQYKMLNKKPKSENYSSLKKQKQIELTTPNLNIKDLKEKSDK</sequence>
<accession>A0A1T5CKP4</accession>
<gene>
    <name evidence="1" type="ORF">SAMN05660477_00137</name>
</gene>
<protein>
    <submittedName>
        <fullName evidence="1">Uncharacterized protein</fullName>
    </submittedName>
</protein>
<dbReference type="EMBL" id="FUYZ01000001">
    <property type="protein sequence ID" value="SKB60017.1"/>
    <property type="molecule type" value="Genomic_DNA"/>
</dbReference>
<keyword evidence="2" id="KW-1185">Reference proteome</keyword>
<dbReference type="OrthoDB" id="1264673at2"/>
<dbReference type="AlphaFoldDB" id="A0A1T5CKP4"/>
<name>A0A1T5CKP4_9FLAO</name>
<evidence type="ECO:0000313" key="2">
    <source>
        <dbReference type="Proteomes" id="UP000191112"/>
    </source>
</evidence>